<dbReference type="RefSeq" id="WP_015757571.1">
    <property type="nucleotide sequence ID" value="NC_013216.1"/>
</dbReference>
<gene>
    <name evidence="1" type="ordered locus">Dtox_2034</name>
</gene>
<keyword evidence="2" id="KW-1185">Reference proteome</keyword>
<evidence type="ECO:0000313" key="1">
    <source>
        <dbReference type="EMBL" id="ACV62867.1"/>
    </source>
</evidence>
<evidence type="ECO:0000313" key="2">
    <source>
        <dbReference type="Proteomes" id="UP000002217"/>
    </source>
</evidence>
<accession>C8VYI6</accession>
<organism evidence="1 2">
    <name type="scientific">Desulfofarcimen acetoxidans (strain ATCC 49208 / DSM 771 / KCTC 5769 / VKM B-1644 / 5575)</name>
    <name type="common">Desulfotomaculum acetoxidans</name>
    <dbReference type="NCBI Taxonomy" id="485916"/>
    <lineage>
        <taxon>Bacteria</taxon>
        <taxon>Bacillati</taxon>
        <taxon>Bacillota</taxon>
        <taxon>Clostridia</taxon>
        <taxon>Eubacteriales</taxon>
        <taxon>Peptococcaceae</taxon>
        <taxon>Desulfofarcimen</taxon>
    </lineage>
</organism>
<dbReference type="HOGENOM" id="CLU_3167191_0_0_9"/>
<dbReference type="AlphaFoldDB" id="C8VYI6"/>
<sequence length="47" mass="5319">MIKMLFMSSLTGSVVSLFLILFKTGLAGVYELACHYEQMNKNSFLKN</sequence>
<dbReference type="KEGG" id="dae:Dtox_2034"/>
<dbReference type="Proteomes" id="UP000002217">
    <property type="component" value="Chromosome"/>
</dbReference>
<reference evidence="1 2" key="1">
    <citation type="journal article" date="2009" name="Stand. Genomic Sci.">
        <title>Complete genome sequence of Desulfotomaculum acetoxidans type strain (5575).</title>
        <authorList>
            <person name="Spring S."/>
            <person name="Lapidus A."/>
            <person name="Schroder M."/>
            <person name="Gleim D."/>
            <person name="Sims D."/>
            <person name="Meincke L."/>
            <person name="Glavina Del Rio T."/>
            <person name="Tice H."/>
            <person name="Copeland A."/>
            <person name="Cheng J.F."/>
            <person name="Lucas S."/>
            <person name="Chen F."/>
            <person name="Nolan M."/>
            <person name="Bruce D."/>
            <person name="Goodwin L."/>
            <person name="Pitluck S."/>
            <person name="Ivanova N."/>
            <person name="Mavromatis K."/>
            <person name="Mikhailova N."/>
            <person name="Pati A."/>
            <person name="Chen A."/>
            <person name="Palaniappan K."/>
            <person name="Land M."/>
            <person name="Hauser L."/>
            <person name="Chang Y.J."/>
            <person name="Jeffries C.D."/>
            <person name="Chain P."/>
            <person name="Saunders E."/>
            <person name="Brettin T."/>
            <person name="Detter J.C."/>
            <person name="Goker M."/>
            <person name="Bristow J."/>
            <person name="Eisen J.A."/>
            <person name="Markowitz V."/>
            <person name="Hugenholtz P."/>
            <person name="Kyrpides N.C."/>
            <person name="Klenk H.P."/>
            <person name="Han C."/>
        </authorList>
    </citation>
    <scope>NUCLEOTIDE SEQUENCE [LARGE SCALE GENOMIC DNA]</scope>
    <source>
        <strain evidence="2">ATCC 49208 / DSM 771 / VKM B-1644</strain>
    </source>
</reference>
<dbReference type="EMBL" id="CP001720">
    <property type="protein sequence ID" value="ACV62867.1"/>
    <property type="molecule type" value="Genomic_DNA"/>
</dbReference>
<proteinExistence type="predicted"/>
<protein>
    <submittedName>
        <fullName evidence="1">Uncharacterized protein</fullName>
    </submittedName>
</protein>
<name>C8VYI6_DESAS</name>